<comment type="caution">
    <text evidence="1">The sequence shown here is derived from an EMBL/GenBank/DDBJ whole genome shotgun (WGS) entry which is preliminary data.</text>
</comment>
<evidence type="ECO:0000313" key="1">
    <source>
        <dbReference type="EMBL" id="GAL04402.1"/>
    </source>
</evidence>
<evidence type="ECO:0000313" key="2">
    <source>
        <dbReference type="Proteomes" id="UP000029227"/>
    </source>
</evidence>
<proteinExistence type="predicted"/>
<protein>
    <submittedName>
        <fullName evidence="1">Putative membrane protein</fullName>
    </submittedName>
</protein>
<dbReference type="Gene3D" id="1.50.10.140">
    <property type="match status" value="1"/>
</dbReference>
<accession>A0A090R9X8</accession>
<dbReference type="Proteomes" id="UP000029227">
    <property type="component" value="Unassembled WGS sequence"/>
</dbReference>
<organism evidence="1 2">
    <name type="scientific">Photobacterium aphoticum</name>
    <dbReference type="NCBI Taxonomy" id="754436"/>
    <lineage>
        <taxon>Bacteria</taxon>
        <taxon>Pseudomonadati</taxon>
        <taxon>Pseudomonadota</taxon>
        <taxon>Gammaproteobacteria</taxon>
        <taxon>Vibrionales</taxon>
        <taxon>Vibrionaceae</taxon>
        <taxon>Photobacterium</taxon>
    </lineage>
</organism>
<gene>
    <name evidence="1" type="ORF">JCM19237_1074</name>
</gene>
<dbReference type="EMBL" id="BBMN01000004">
    <property type="protein sequence ID" value="GAL04402.1"/>
    <property type="molecule type" value="Genomic_DNA"/>
</dbReference>
<dbReference type="AlphaFoldDB" id="A0A090R9X8"/>
<sequence length="240" mass="26620">MDYFLDGVGVSTTAKVPFDHILMQPSGPQPSGYTNTTAIALYLNLLVEMQQAGDAQAITRMEQVIAQLEQAPHWNGLFYWLYHLDGAQLAVPQGGVVSAVDNGNLSFSLAAVSGAYHDSADLRLQQLAARVDALLDKQIRGWGRLYDSQKGLLRAGWDHKTNDYLSYYVDRKANESRLAVIWAVLATQGSATVVPERAFMDMELVTGEYDQDGDYFEPMLTWDGSYFQAMLPALWINESA</sequence>
<reference evidence="1 2" key="1">
    <citation type="journal article" date="2014" name="Genome Announc.">
        <title>Draft Genome Sequences of Two Vibrionaceae Species, Vibrio ponticus C121 and Photobacterium aphoticum C119, Isolated as Coral Reef Microbiota.</title>
        <authorList>
            <person name="Al-saari N."/>
            <person name="Meirelles P.M."/>
            <person name="Mino S."/>
            <person name="Suda W."/>
            <person name="Oshima K."/>
            <person name="Hattori M."/>
            <person name="Ohkuma M."/>
            <person name="Thompson F.L."/>
            <person name="Gomez-Gil B."/>
            <person name="Sawabe T."/>
            <person name="Sawabe T."/>
        </authorList>
    </citation>
    <scope>NUCLEOTIDE SEQUENCE [LARGE SCALE GENOMIC DNA]</scope>
    <source>
        <strain evidence="1 2">JCM 19237</strain>
    </source>
</reference>
<dbReference type="eggNOG" id="COG3459">
    <property type="taxonomic scope" value="Bacteria"/>
</dbReference>
<dbReference type="STRING" id="754436.JCM19237_1074"/>
<name>A0A090R9X8_9GAMM</name>